<feature type="domain" description="AsmA" evidence="2">
    <location>
        <begin position="611"/>
        <end position="829"/>
    </location>
</feature>
<proteinExistence type="predicted"/>
<gene>
    <name evidence="3" type="ORF">NE863_19820</name>
</gene>
<feature type="region of interest" description="Disordered" evidence="1">
    <location>
        <begin position="960"/>
        <end position="1018"/>
    </location>
</feature>
<geneLocation type="plasmid" evidence="3 4">
    <name>pA</name>
</geneLocation>
<evidence type="ECO:0000313" key="3">
    <source>
        <dbReference type="EMBL" id="USJ26218.1"/>
    </source>
</evidence>
<dbReference type="InterPro" id="IPR007844">
    <property type="entry name" value="AsmA"/>
</dbReference>
<dbReference type="Pfam" id="PF05170">
    <property type="entry name" value="AsmA"/>
    <property type="match status" value="1"/>
</dbReference>
<accession>A0A9Q8YC27</accession>
<protein>
    <submittedName>
        <fullName evidence="3">AsmA family protein</fullName>
    </submittedName>
</protein>
<name>A0A9Q8YC27_ENSAD</name>
<keyword evidence="3" id="KW-0614">Plasmid</keyword>
<feature type="compositionally biased region" description="Low complexity" evidence="1">
    <location>
        <begin position="975"/>
        <end position="1006"/>
    </location>
</feature>
<organism evidence="3 4">
    <name type="scientific">Ensifer adhaerens</name>
    <name type="common">Sinorhizobium morelense</name>
    <dbReference type="NCBI Taxonomy" id="106592"/>
    <lineage>
        <taxon>Bacteria</taxon>
        <taxon>Pseudomonadati</taxon>
        <taxon>Pseudomonadota</taxon>
        <taxon>Alphaproteobacteria</taxon>
        <taxon>Hyphomicrobiales</taxon>
        <taxon>Rhizobiaceae</taxon>
        <taxon>Sinorhizobium/Ensifer group</taxon>
        <taxon>Ensifer</taxon>
    </lineage>
</organism>
<dbReference type="InterPro" id="IPR052894">
    <property type="entry name" value="AsmA-related"/>
</dbReference>
<dbReference type="PANTHER" id="PTHR30441:SF4">
    <property type="entry name" value="PROTEIN ASMA"/>
    <property type="match status" value="1"/>
</dbReference>
<dbReference type="PANTHER" id="PTHR30441">
    <property type="entry name" value="DUF748 DOMAIN-CONTAINING PROTEIN"/>
    <property type="match status" value="1"/>
</dbReference>
<dbReference type="Proteomes" id="UP001055460">
    <property type="component" value="Plasmid pA"/>
</dbReference>
<sequence length="1018" mass="103702">MRRFFLCLLALGVLAVVSVMILPSFVSSDWMRAELGRQLSNATGSAIALNGPVRLSVVPHLAVVAENVSLDADGMTAEIGEVAGSVTLSSLWSDRLHVREVRLVRPVVALRPKAEAAAVAQDGGAEAGQASTGETRDPLAALVAFLEKSAIDKISISEGTLRQEGAGGSVDVVSDLDLTLAVPDIDGELSLSAGAGVDGRRYDVTLAVSPLRPLLEHKPAELSLSLEAEPQLAAGLTELTASGQVALNANGGYQIRGGKLTIGDEALGLDALFVPGSRPRFLADLNAERLDLSAFLDDGETAASSSQPEEPAGRTDKAKAAAGLQALAGFDADISVNVGALAVGDISASDVALTATLKDGQLTGRLEHLGIDAGSVAADLAADVGAAEPIFQGRVVSNGLDVSKLAALVGQSVPLSGTVTMDTAFAFRGLSANSVRKTINVTGGASLRDATIVIPGIADPAMAEVKAKKLALKIEGLAKPMRLAGSLVWRGKPAEIDLTLPVRDLLMDANARAGDIPLKLDLRTKEATLALDGKAALAGSYAGKLNFAAADLRALLAWIGQADAGGITQFAFNGDVKASAAGVAFQKATLSVNGVEGSGNGAVELGTPLKISSALHFKELDLARLAGAPSAAPQAKAKSKASGGPAPDGPLDLSALRSIDASIKVDAEKLAYGRVVVGPVATSLKISEGIANLDIPDSPFYGGQVAASLTADGSGTEPSIAVKASISGASAAPLLTDLANFKHLEGALQTTFDIAGAGGTTSTLKRSLKGTAEVRFSDGAIRGIDVADVYNNLVGLMSSGFKQNDNKATGFTELGASFAIENGVARTDDIKLVGPLVRMSGKGEANLPEDQLNFRLDPRVVASLQGQGADIATEGIGVPVVIEGSFAAPRIYPDLSGLLKNPDAALSTLKKLGLPTGKLGLDELLSGDGKGGKLRDILSGAIGKQPKDEGSELSIEQIIGGGGTEPEAAPPVDGQAPPDTAAEQPAPETPQPEQQPAAEAEQPAQDSGTLGKLFKLLQ</sequence>
<dbReference type="GO" id="GO:0090313">
    <property type="term" value="P:regulation of protein targeting to membrane"/>
    <property type="evidence" value="ECO:0007669"/>
    <property type="project" value="TreeGrafter"/>
</dbReference>
<dbReference type="GO" id="GO:0005886">
    <property type="term" value="C:plasma membrane"/>
    <property type="evidence" value="ECO:0007669"/>
    <property type="project" value="TreeGrafter"/>
</dbReference>
<reference evidence="3" key="1">
    <citation type="submission" date="2022-06" db="EMBL/GenBank/DDBJ databases">
        <title>Physiological and biochemical characterization and genomic elucidation of a strain of the genus Ensifer adhaerens M8 that combines arsenic oxidation and chromium reduction.</title>
        <authorList>
            <person name="Li X."/>
            <person name="Yu c."/>
        </authorList>
    </citation>
    <scope>NUCLEOTIDE SEQUENCE</scope>
    <source>
        <strain evidence="3">M8</strain>
        <plasmid evidence="3">pA</plasmid>
    </source>
</reference>
<evidence type="ECO:0000313" key="4">
    <source>
        <dbReference type="Proteomes" id="UP001055460"/>
    </source>
</evidence>
<dbReference type="EMBL" id="CP098808">
    <property type="protein sequence ID" value="USJ26218.1"/>
    <property type="molecule type" value="Genomic_DNA"/>
</dbReference>
<evidence type="ECO:0000259" key="2">
    <source>
        <dbReference type="Pfam" id="PF05170"/>
    </source>
</evidence>
<dbReference type="AlphaFoldDB" id="A0A9Q8YC27"/>
<dbReference type="RefSeq" id="WP_252160753.1">
    <property type="nucleotide sequence ID" value="NZ_CP098808.1"/>
</dbReference>
<evidence type="ECO:0000256" key="1">
    <source>
        <dbReference type="SAM" id="MobiDB-lite"/>
    </source>
</evidence>